<dbReference type="PANTHER" id="PTHR33233">
    <property type="entry name" value="ENDONUCLEASE/EXONUCLEASE/PHOSPHATASE"/>
    <property type="match status" value="1"/>
</dbReference>
<dbReference type="Proteomes" id="UP001371456">
    <property type="component" value="Unassembled WGS sequence"/>
</dbReference>
<keyword evidence="2" id="KW-1185">Reference proteome</keyword>
<accession>A0AAN8U551</accession>
<sequence length="100" mass="11521">MPRGRKKKVVLEMNDELKGSSTANAGLSMAMGESPTFAALERFMTIQWNFVSQSKAFYHNDGNMPVILKMWSPEFDFGKEILQTIPLWWGINVNLRRRVK</sequence>
<proteinExistence type="predicted"/>
<reference evidence="1 2" key="1">
    <citation type="submission" date="2024-02" db="EMBL/GenBank/DDBJ databases">
        <title>de novo genome assembly of Solanum bulbocastanum strain 11H21.</title>
        <authorList>
            <person name="Hosaka A.J."/>
        </authorList>
    </citation>
    <scope>NUCLEOTIDE SEQUENCE [LARGE SCALE GENOMIC DNA]</scope>
    <source>
        <tissue evidence="1">Young leaves</tissue>
    </source>
</reference>
<protein>
    <recommendedName>
        <fullName evidence="3">DUF4283 domain-containing protein</fullName>
    </recommendedName>
</protein>
<evidence type="ECO:0000313" key="2">
    <source>
        <dbReference type="Proteomes" id="UP001371456"/>
    </source>
</evidence>
<dbReference type="AlphaFoldDB" id="A0AAN8U551"/>
<name>A0AAN8U551_SOLBU</name>
<comment type="caution">
    <text evidence="1">The sequence shown here is derived from an EMBL/GenBank/DDBJ whole genome shotgun (WGS) entry which is preliminary data.</text>
</comment>
<dbReference type="PANTHER" id="PTHR33233:SF17">
    <property type="entry name" value="DUF4283 DOMAIN-CONTAINING PROTEIN"/>
    <property type="match status" value="1"/>
</dbReference>
<evidence type="ECO:0000313" key="1">
    <source>
        <dbReference type="EMBL" id="KAK6803694.1"/>
    </source>
</evidence>
<organism evidence="1 2">
    <name type="scientific">Solanum bulbocastanum</name>
    <name type="common">Wild potato</name>
    <dbReference type="NCBI Taxonomy" id="147425"/>
    <lineage>
        <taxon>Eukaryota</taxon>
        <taxon>Viridiplantae</taxon>
        <taxon>Streptophyta</taxon>
        <taxon>Embryophyta</taxon>
        <taxon>Tracheophyta</taxon>
        <taxon>Spermatophyta</taxon>
        <taxon>Magnoliopsida</taxon>
        <taxon>eudicotyledons</taxon>
        <taxon>Gunneridae</taxon>
        <taxon>Pentapetalae</taxon>
        <taxon>asterids</taxon>
        <taxon>lamiids</taxon>
        <taxon>Solanales</taxon>
        <taxon>Solanaceae</taxon>
        <taxon>Solanoideae</taxon>
        <taxon>Solaneae</taxon>
        <taxon>Solanum</taxon>
    </lineage>
</organism>
<evidence type="ECO:0008006" key="3">
    <source>
        <dbReference type="Google" id="ProtNLM"/>
    </source>
</evidence>
<dbReference type="EMBL" id="JBANQN010000001">
    <property type="protein sequence ID" value="KAK6803694.1"/>
    <property type="molecule type" value="Genomic_DNA"/>
</dbReference>
<gene>
    <name evidence="1" type="ORF">RDI58_001478</name>
</gene>